<dbReference type="GO" id="GO:0003676">
    <property type="term" value="F:nucleic acid binding"/>
    <property type="evidence" value="ECO:0007669"/>
    <property type="project" value="InterPro"/>
</dbReference>
<evidence type="ECO:0000313" key="2">
    <source>
        <dbReference type="EMBL" id="VGO20353.1"/>
    </source>
</evidence>
<name>A0A6C2UKE4_9BACT</name>
<proteinExistence type="predicted"/>
<dbReference type="InterPro" id="IPR053148">
    <property type="entry name" value="PD-DEXK-like_domain"/>
</dbReference>
<feature type="domain" description="YhcG PDDEXK nuclease" evidence="1">
    <location>
        <begin position="62"/>
        <end position="216"/>
    </location>
</feature>
<dbReference type="InterPro" id="IPR011856">
    <property type="entry name" value="tRNA_endonuc-like_dom_sf"/>
</dbReference>
<dbReference type="Pfam" id="PF06250">
    <property type="entry name" value="YhcG_C"/>
    <property type="match status" value="1"/>
</dbReference>
<dbReference type="InterPro" id="IPR009362">
    <property type="entry name" value="YhcG_C"/>
</dbReference>
<organism evidence="2 3">
    <name type="scientific">Pontiella sulfatireligans</name>
    <dbReference type="NCBI Taxonomy" id="2750658"/>
    <lineage>
        <taxon>Bacteria</taxon>
        <taxon>Pseudomonadati</taxon>
        <taxon>Kiritimatiellota</taxon>
        <taxon>Kiritimatiellia</taxon>
        <taxon>Kiritimatiellales</taxon>
        <taxon>Pontiellaceae</taxon>
        <taxon>Pontiella</taxon>
    </lineage>
</organism>
<keyword evidence="3" id="KW-1185">Reference proteome</keyword>
<sequence>MRVEHPAAREYYEREAASNSWSVRQLERQIHSLFFERLLKSKDQEAMQARLAEAPPVLKPIDIIKDPYVLEFLDLPESHELSETALENALIGSLQQFLLELGNGFAFVARQMRITLEGDHFYPDLVFYHIRLKCYAVVDLKLEKLTHGDVGQMQLYVNYFDREVRGEDDNPTVGLLLCTEKNDAVVRYILGEENDQIFAAKYQLALPTKEQLEAELRKERMRIEESALKYG</sequence>
<reference evidence="2 3" key="1">
    <citation type="submission" date="2019-04" db="EMBL/GenBank/DDBJ databases">
        <authorList>
            <person name="Van Vliet M D."/>
        </authorList>
    </citation>
    <scope>NUCLEOTIDE SEQUENCE [LARGE SCALE GENOMIC DNA]</scope>
    <source>
        <strain evidence="2 3">F21</strain>
    </source>
</reference>
<dbReference type="AlphaFoldDB" id="A0A6C2UKE4"/>
<accession>A0A6C2UKE4</accession>
<protein>
    <recommendedName>
        <fullName evidence="1">YhcG PDDEXK nuclease domain-containing protein</fullName>
    </recommendedName>
</protein>
<gene>
    <name evidence="2" type="ORF">SCARR_02416</name>
</gene>
<dbReference type="PANTHER" id="PTHR30547:SF5">
    <property type="entry name" value="NUCLEASE YHCG-RELATED"/>
    <property type="match status" value="1"/>
</dbReference>
<dbReference type="PANTHER" id="PTHR30547">
    <property type="entry name" value="UNCHARACTERIZED PROTEIN YHCG-RELATED"/>
    <property type="match status" value="1"/>
</dbReference>
<dbReference type="Proteomes" id="UP000346198">
    <property type="component" value="Unassembled WGS sequence"/>
</dbReference>
<dbReference type="EMBL" id="CAAHFH010000001">
    <property type="protein sequence ID" value="VGO20353.1"/>
    <property type="molecule type" value="Genomic_DNA"/>
</dbReference>
<evidence type="ECO:0000259" key="1">
    <source>
        <dbReference type="Pfam" id="PF06250"/>
    </source>
</evidence>
<dbReference type="Gene3D" id="3.40.1350.10">
    <property type="match status" value="1"/>
</dbReference>
<evidence type="ECO:0000313" key="3">
    <source>
        <dbReference type="Proteomes" id="UP000346198"/>
    </source>
</evidence>